<name>A0A699ZRK8_HAELA</name>
<keyword evidence="2" id="KW-1185">Reference proteome</keyword>
<comment type="caution">
    <text evidence="1">The sequence shown here is derived from an EMBL/GenBank/DDBJ whole genome shotgun (WGS) entry which is preliminary data.</text>
</comment>
<dbReference type="AlphaFoldDB" id="A0A699ZRK8"/>
<dbReference type="Proteomes" id="UP000485058">
    <property type="component" value="Unassembled WGS sequence"/>
</dbReference>
<evidence type="ECO:0000313" key="1">
    <source>
        <dbReference type="EMBL" id="GFH24971.1"/>
    </source>
</evidence>
<dbReference type="EMBL" id="BLLF01002682">
    <property type="protein sequence ID" value="GFH24971.1"/>
    <property type="molecule type" value="Genomic_DNA"/>
</dbReference>
<protein>
    <submittedName>
        <fullName evidence="1">Uncharacterized protein</fullName>
    </submittedName>
</protein>
<organism evidence="1 2">
    <name type="scientific">Haematococcus lacustris</name>
    <name type="common">Green alga</name>
    <name type="synonym">Haematococcus pluvialis</name>
    <dbReference type="NCBI Taxonomy" id="44745"/>
    <lineage>
        <taxon>Eukaryota</taxon>
        <taxon>Viridiplantae</taxon>
        <taxon>Chlorophyta</taxon>
        <taxon>core chlorophytes</taxon>
        <taxon>Chlorophyceae</taxon>
        <taxon>CS clade</taxon>
        <taxon>Chlamydomonadales</taxon>
        <taxon>Haematococcaceae</taxon>
        <taxon>Haematococcus</taxon>
    </lineage>
</organism>
<proteinExistence type="predicted"/>
<gene>
    <name evidence="1" type="ORF">HaLaN_22856</name>
</gene>
<accession>A0A699ZRK8</accession>
<evidence type="ECO:0000313" key="2">
    <source>
        <dbReference type="Proteomes" id="UP000485058"/>
    </source>
</evidence>
<reference evidence="1 2" key="1">
    <citation type="submission" date="2020-02" db="EMBL/GenBank/DDBJ databases">
        <title>Draft genome sequence of Haematococcus lacustris strain NIES-144.</title>
        <authorList>
            <person name="Morimoto D."/>
            <person name="Nakagawa S."/>
            <person name="Yoshida T."/>
            <person name="Sawayama S."/>
        </authorList>
    </citation>
    <scope>NUCLEOTIDE SEQUENCE [LARGE SCALE GENOMIC DNA]</scope>
    <source>
        <strain evidence="1 2">NIES-144</strain>
    </source>
</reference>
<sequence length="93" mass="10509">MSRELVQGGTVDEHWHHAKAANDANWHPRELVTYESTPSPFYSPVELHVTHCRAEECQHHAQWLTGVSMHHLCPWPACIALLVTHSGPVKAEL</sequence>